<proteinExistence type="predicted"/>
<dbReference type="Proteomes" id="UP000325315">
    <property type="component" value="Unassembled WGS sequence"/>
</dbReference>
<name>A0A5B6VIB4_9ROSI</name>
<keyword evidence="2" id="KW-1185">Reference proteome</keyword>
<organism evidence="1 2">
    <name type="scientific">Gossypium australe</name>
    <dbReference type="NCBI Taxonomy" id="47621"/>
    <lineage>
        <taxon>Eukaryota</taxon>
        <taxon>Viridiplantae</taxon>
        <taxon>Streptophyta</taxon>
        <taxon>Embryophyta</taxon>
        <taxon>Tracheophyta</taxon>
        <taxon>Spermatophyta</taxon>
        <taxon>Magnoliopsida</taxon>
        <taxon>eudicotyledons</taxon>
        <taxon>Gunneridae</taxon>
        <taxon>Pentapetalae</taxon>
        <taxon>rosids</taxon>
        <taxon>malvids</taxon>
        <taxon>Malvales</taxon>
        <taxon>Malvaceae</taxon>
        <taxon>Malvoideae</taxon>
        <taxon>Gossypium</taxon>
    </lineage>
</organism>
<dbReference type="PANTHER" id="PTHR32108">
    <property type="entry name" value="DNA-DIRECTED RNA POLYMERASE SUBUNIT ALPHA"/>
    <property type="match status" value="1"/>
</dbReference>
<dbReference type="AlphaFoldDB" id="A0A5B6VIB4"/>
<accession>A0A5B6VIB4</accession>
<reference evidence="2" key="1">
    <citation type="journal article" date="2019" name="Plant Biotechnol. J.">
        <title>Genome sequencing of the Australian wild diploid species Gossypium australe highlights disease resistance and delayed gland morphogenesis.</title>
        <authorList>
            <person name="Cai Y."/>
            <person name="Cai X."/>
            <person name="Wang Q."/>
            <person name="Wang P."/>
            <person name="Zhang Y."/>
            <person name="Cai C."/>
            <person name="Xu Y."/>
            <person name="Wang K."/>
            <person name="Zhou Z."/>
            <person name="Wang C."/>
            <person name="Geng S."/>
            <person name="Li B."/>
            <person name="Dong Q."/>
            <person name="Hou Y."/>
            <person name="Wang H."/>
            <person name="Ai P."/>
            <person name="Liu Z."/>
            <person name="Yi F."/>
            <person name="Sun M."/>
            <person name="An G."/>
            <person name="Cheng J."/>
            <person name="Zhang Y."/>
            <person name="Shi Q."/>
            <person name="Xie Y."/>
            <person name="Shi X."/>
            <person name="Chang Y."/>
            <person name="Huang F."/>
            <person name="Chen Y."/>
            <person name="Hong S."/>
            <person name="Mi L."/>
            <person name="Sun Q."/>
            <person name="Zhang L."/>
            <person name="Zhou B."/>
            <person name="Peng R."/>
            <person name="Zhang X."/>
            <person name="Liu F."/>
        </authorList>
    </citation>
    <scope>NUCLEOTIDE SEQUENCE [LARGE SCALE GENOMIC DNA]</scope>
    <source>
        <strain evidence="2">cv. PA1801</strain>
    </source>
</reference>
<evidence type="ECO:0000313" key="2">
    <source>
        <dbReference type="Proteomes" id="UP000325315"/>
    </source>
</evidence>
<comment type="caution">
    <text evidence="1">The sequence shown here is derived from an EMBL/GenBank/DDBJ whole genome shotgun (WGS) entry which is preliminary data.</text>
</comment>
<gene>
    <name evidence="1" type="ORF">EPI10_014761</name>
</gene>
<dbReference type="PANTHER" id="PTHR32108:SF5">
    <property type="entry name" value="DYNACTIN SUBUNIT 1-LIKE"/>
    <property type="match status" value="1"/>
</dbReference>
<sequence>MGIVKFDDAPIVGNLLPNHIDNGVNAIIESAGKRIKLNVTKIGTPLREVWKTMVERGLIIQDVGGKSQEAGNYCKFHEEEDHEIQKCTKFRALVQGLINNKELEFFEFIKEEDMRTVGGESVMKGAEVKWGSMTFPHIFKAFISEGIIPLKLVMTREGMAKDIMKTLSINAIFEEGSNEGNLGGIRPYEPGSVLNN</sequence>
<protein>
    <submittedName>
        <fullName evidence="1">Uncharacterized protein</fullName>
    </submittedName>
</protein>
<dbReference type="EMBL" id="SMMG02000006">
    <property type="protein sequence ID" value="KAA3468922.1"/>
    <property type="molecule type" value="Genomic_DNA"/>
</dbReference>
<evidence type="ECO:0000313" key="1">
    <source>
        <dbReference type="EMBL" id="KAA3468922.1"/>
    </source>
</evidence>